<dbReference type="InterPro" id="IPR013654">
    <property type="entry name" value="PAS_2"/>
</dbReference>
<accession>A0ABU6V4K1</accession>
<dbReference type="Gene3D" id="3.30.450.20">
    <property type="entry name" value="PAS domain"/>
    <property type="match status" value="3"/>
</dbReference>
<dbReference type="PROSITE" id="PS50109">
    <property type="entry name" value="HIS_KIN"/>
    <property type="match status" value="1"/>
</dbReference>
<dbReference type="InterPro" id="IPR003594">
    <property type="entry name" value="HATPase_dom"/>
</dbReference>
<dbReference type="Gene3D" id="3.30.450.40">
    <property type="match status" value="1"/>
</dbReference>
<evidence type="ECO:0000256" key="4">
    <source>
        <dbReference type="ARBA" id="ARBA00022606"/>
    </source>
</evidence>
<evidence type="ECO:0000259" key="12">
    <source>
        <dbReference type="PROSITE" id="PS50112"/>
    </source>
</evidence>
<evidence type="ECO:0000256" key="2">
    <source>
        <dbReference type="ARBA" id="ARBA00008235"/>
    </source>
</evidence>
<dbReference type="Proteomes" id="UP001341840">
    <property type="component" value="Unassembled WGS sequence"/>
</dbReference>
<reference evidence="13 14" key="1">
    <citation type="journal article" date="2023" name="Plants (Basel)">
        <title>Bridging the Gap: Combining Genomics and Transcriptomics Approaches to Understand Stylosanthes scabra, an Orphan Legume from the Brazilian Caatinga.</title>
        <authorList>
            <person name="Ferreira-Neto J.R.C."/>
            <person name="da Silva M.D."/>
            <person name="Binneck E."/>
            <person name="de Melo N.F."/>
            <person name="da Silva R.H."/>
            <person name="de Melo A.L.T.M."/>
            <person name="Pandolfi V."/>
            <person name="Bustamante F.O."/>
            <person name="Brasileiro-Vidal A.C."/>
            <person name="Benko-Iseppon A.M."/>
        </authorList>
    </citation>
    <scope>NUCLEOTIDE SEQUENCE [LARGE SCALE GENOMIC DNA]</scope>
    <source>
        <tissue evidence="13">Leaves</tissue>
    </source>
</reference>
<dbReference type="InterPro" id="IPR003018">
    <property type="entry name" value="GAF"/>
</dbReference>
<feature type="compositionally biased region" description="Low complexity" evidence="9">
    <location>
        <begin position="1"/>
        <end position="14"/>
    </location>
</feature>
<keyword evidence="7" id="KW-0804">Transcription</keyword>
<dbReference type="CDD" id="cd00130">
    <property type="entry name" value="PAS"/>
    <property type="match status" value="2"/>
</dbReference>
<evidence type="ECO:0000313" key="13">
    <source>
        <dbReference type="EMBL" id="MED6168540.1"/>
    </source>
</evidence>
<dbReference type="Pfam" id="PF00360">
    <property type="entry name" value="PHY"/>
    <property type="match status" value="1"/>
</dbReference>
<name>A0ABU6V4K1_9FABA</name>
<dbReference type="SUPFAM" id="SSF55781">
    <property type="entry name" value="GAF domain-like"/>
    <property type="match status" value="2"/>
</dbReference>
<dbReference type="PROSITE" id="PS50046">
    <property type="entry name" value="PHYTOCHROME_2"/>
    <property type="match status" value="1"/>
</dbReference>
<feature type="domain" description="PAS" evidence="12">
    <location>
        <begin position="618"/>
        <end position="688"/>
    </location>
</feature>
<evidence type="ECO:0000313" key="14">
    <source>
        <dbReference type="Proteomes" id="UP001341840"/>
    </source>
</evidence>
<protein>
    <submittedName>
        <fullName evidence="13">Phytochrome A-2</fullName>
    </submittedName>
</protein>
<sequence>MSSSRPSQSSSNSSRSRHSARVIAQTTVDAKLHANFEESGSSFDYSNSVRLSSGTASAENQPRTDRVTTAYLHQMQKGKFIQPFGCLLALDEKTFRVVAYSQNAPEMLTMVSHAVPSVGDHPALGIGTDIRTIFTSSSAAALQKALGVPEVSLLNPILVHCKTSGKPFYAIVHRVTGTLIIDFEPVKPHEVPMTAAGALQSYKLAAKAITRLQSLPSGSMETLCDTMVQEVFELTGYDRVMAYKFHEDDHGEVIAEVAKPGLEPYLGLHYPATDIPQAARFLFMKNKVRMIVDCRTKHVKVLQDPKVSIDLTLCGSTLRAAHSCHLQYMENMNSIASLVMAVVVNDNDEDGDGSDVVQPQKRKRLWGLVVCHNTTPRFVPFPLRYACEFLAQVFAIHVNKELELEYQIVEKNILRTQTLLCDMLLRDAPLGIVSQSPNIMDLVRCDGAALLYRDKVWRLGVAPSESHIRELALWLSKCHKDSTGLSTDSLSDAGFPGSAALGDAVCGMAAVRISSVDIVFWFRTHTAAEIRWGGAKHEPGERDDPTKMSPRSSFKAFLEVVKGRSLPWKDYEMDAIHSLQLILRNSFKDNEIMDISTQAIDTRLNDLKIEGMQELEVVTSEMVRLIETASVPILAVNVDGMVNGWNTKIAELTGLSVEEAIGKDLLLLVEDFSVERVKKMLDMALQGQEEKNFQFEIKTHGEKIDSGPISLVVNACASRNVQNNVVGVCFVAHDITAEKTVMDKFTRIEGDYRAIVQNPNPLIPPIFGTDEFGWCCEWNPAMTKLTGWKREDVMDKMLLGEVFGTHIACCRLKNQEAVVNFGIVLNNAMTGVETEKAPFGFFTRKGKYVECLLSVSKKLDVDGEVTGVFCFLQTASPELQQNTELGIEQKQLLHTGTQCQRQLSKILDDSDLDSIIDGYLDLEMVEFTMHQVFVACLSQVMTKSNAMGIHIINEVAEHIMTETLFGDSLRLQQVLADFLLISINFTPTGGQVVIAASLTKDQLGKSVHLANLEISITHDGVGVPETLLNQMFGRDGQESEEGISLLISRKLLKLMNGDVRYLREAGKSSFILTVELAAAQKLIA</sequence>
<evidence type="ECO:0000256" key="6">
    <source>
        <dbReference type="ARBA" id="ARBA00023015"/>
    </source>
</evidence>
<organism evidence="13 14">
    <name type="scientific">Stylosanthes scabra</name>
    <dbReference type="NCBI Taxonomy" id="79078"/>
    <lineage>
        <taxon>Eukaryota</taxon>
        <taxon>Viridiplantae</taxon>
        <taxon>Streptophyta</taxon>
        <taxon>Embryophyta</taxon>
        <taxon>Tracheophyta</taxon>
        <taxon>Spermatophyta</taxon>
        <taxon>Magnoliopsida</taxon>
        <taxon>eudicotyledons</taxon>
        <taxon>Gunneridae</taxon>
        <taxon>Pentapetalae</taxon>
        <taxon>rosids</taxon>
        <taxon>fabids</taxon>
        <taxon>Fabales</taxon>
        <taxon>Fabaceae</taxon>
        <taxon>Papilionoideae</taxon>
        <taxon>50 kb inversion clade</taxon>
        <taxon>dalbergioids sensu lato</taxon>
        <taxon>Dalbergieae</taxon>
        <taxon>Pterocarpus clade</taxon>
        <taxon>Stylosanthes</taxon>
    </lineage>
</organism>
<dbReference type="Pfam" id="PF02518">
    <property type="entry name" value="HATPase_c"/>
    <property type="match status" value="1"/>
</dbReference>
<dbReference type="PROSITE" id="PS50112">
    <property type="entry name" value="PAS"/>
    <property type="match status" value="2"/>
</dbReference>
<feature type="region of interest" description="Disordered" evidence="9">
    <location>
        <begin position="1"/>
        <end position="24"/>
    </location>
</feature>
<keyword evidence="6" id="KW-0805">Transcription regulation</keyword>
<feature type="domain" description="PAS" evidence="12">
    <location>
        <begin position="748"/>
        <end position="803"/>
    </location>
</feature>
<dbReference type="SMART" id="SM00065">
    <property type="entry name" value="GAF"/>
    <property type="match status" value="1"/>
</dbReference>
<feature type="domain" description="Phytochrome chromophore attachment site" evidence="10">
    <location>
        <begin position="219"/>
        <end position="392"/>
    </location>
</feature>
<dbReference type="InterPro" id="IPR029016">
    <property type="entry name" value="GAF-like_dom_sf"/>
</dbReference>
<dbReference type="SMART" id="SM00091">
    <property type="entry name" value="PAS"/>
    <property type="match status" value="2"/>
</dbReference>
<evidence type="ECO:0000259" key="11">
    <source>
        <dbReference type="PROSITE" id="PS50109"/>
    </source>
</evidence>
<dbReference type="EMBL" id="JASCZI010151066">
    <property type="protein sequence ID" value="MED6168540.1"/>
    <property type="molecule type" value="Genomic_DNA"/>
</dbReference>
<keyword evidence="3" id="KW-0600">Photoreceptor protein</keyword>
<dbReference type="SUPFAM" id="SSF55785">
    <property type="entry name" value="PYP-like sensor domain (PAS domain)"/>
    <property type="match status" value="3"/>
</dbReference>
<keyword evidence="8" id="KW-0675">Receptor</keyword>
<dbReference type="Pfam" id="PF01590">
    <property type="entry name" value="GAF"/>
    <property type="match status" value="1"/>
</dbReference>
<dbReference type="CDD" id="cd16932">
    <property type="entry name" value="HATPase_Phy-like"/>
    <property type="match status" value="1"/>
</dbReference>
<dbReference type="InterPro" id="IPR016132">
    <property type="entry name" value="Phyto_chromo_attachment"/>
</dbReference>
<keyword evidence="4" id="KW-0716">Sensory transduction</keyword>
<evidence type="ECO:0000256" key="1">
    <source>
        <dbReference type="ARBA" id="ARBA00002479"/>
    </source>
</evidence>
<dbReference type="InterPro" id="IPR001294">
    <property type="entry name" value="Phytochrome"/>
</dbReference>
<dbReference type="Pfam" id="PF00989">
    <property type="entry name" value="PAS"/>
    <property type="match status" value="2"/>
</dbReference>
<dbReference type="PRINTS" id="PR01033">
    <property type="entry name" value="PHYTOCHROME"/>
</dbReference>
<dbReference type="InterPro" id="IPR005467">
    <property type="entry name" value="His_kinase_dom"/>
</dbReference>
<dbReference type="NCBIfam" id="TIGR00229">
    <property type="entry name" value="sensory_box"/>
    <property type="match status" value="1"/>
</dbReference>
<keyword evidence="5" id="KW-0157">Chromophore</keyword>
<evidence type="ECO:0000256" key="9">
    <source>
        <dbReference type="SAM" id="MobiDB-lite"/>
    </source>
</evidence>
<dbReference type="Gene3D" id="3.30.565.10">
    <property type="entry name" value="Histidine kinase-like ATPase, C-terminal domain"/>
    <property type="match status" value="1"/>
</dbReference>
<evidence type="ECO:0000259" key="10">
    <source>
        <dbReference type="PROSITE" id="PS50046"/>
    </source>
</evidence>
<dbReference type="SUPFAM" id="SSF55874">
    <property type="entry name" value="ATPase domain of HSP90 chaperone/DNA topoisomerase II/histidine kinase"/>
    <property type="match status" value="1"/>
</dbReference>
<comment type="function">
    <text evidence="1">Regulatory photoreceptor which exists in two forms that are reversibly interconvertible by light: the Pr form that absorbs maximally in the red region of the spectrum and the Pfr form that absorbs maximally in the far-red region. Photoconversion of Pr to Pfr induces an array of morphogenic responses, whereas reconversion of Pfr to Pr cancels the induction of those responses. Pfr controls the expression of a number of nuclear genes including those encoding the small subunit of ribulose-bisphosphate carboxylase, chlorophyll A/B binding protein, protochlorophyllide reductase, rRNA, etc. It also controls the expression of its own gene(s) in a negative feedback fashion.</text>
</comment>
<dbReference type="Gene3D" id="3.30.450.270">
    <property type="match status" value="1"/>
</dbReference>
<dbReference type="SMART" id="SM00387">
    <property type="entry name" value="HATPase_c"/>
    <property type="match status" value="1"/>
</dbReference>
<dbReference type="InterPro" id="IPR013767">
    <property type="entry name" value="PAS_fold"/>
</dbReference>
<comment type="similarity">
    <text evidence="2">Belongs to the phytochrome family.</text>
</comment>
<comment type="caution">
    <text evidence="13">The sequence shown here is derived from an EMBL/GenBank/DDBJ whole genome shotgun (WGS) entry which is preliminary data.</text>
</comment>
<dbReference type="PANTHER" id="PTHR47876:SF3">
    <property type="entry name" value="PHYTOCHROME 1"/>
    <property type="match status" value="1"/>
</dbReference>
<dbReference type="InterPro" id="IPR035965">
    <property type="entry name" value="PAS-like_dom_sf"/>
</dbReference>
<feature type="domain" description="Histidine kinase" evidence="11">
    <location>
        <begin position="860"/>
        <end position="1080"/>
    </location>
</feature>
<evidence type="ECO:0000256" key="8">
    <source>
        <dbReference type="ARBA" id="ARBA00023170"/>
    </source>
</evidence>
<evidence type="ECO:0000256" key="5">
    <source>
        <dbReference type="ARBA" id="ARBA00022991"/>
    </source>
</evidence>
<dbReference type="InterPro" id="IPR044767">
    <property type="entry name" value="Phy_HATPase-like"/>
</dbReference>
<dbReference type="InterPro" id="IPR043150">
    <property type="entry name" value="Phytochrome_PHY_sf"/>
</dbReference>
<proteinExistence type="inferred from homology"/>
<keyword evidence="14" id="KW-1185">Reference proteome</keyword>
<dbReference type="InterPro" id="IPR036890">
    <property type="entry name" value="HATPase_C_sf"/>
</dbReference>
<dbReference type="Pfam" id="PF08446">
    <property type="entry name" value="PAS_2"/>
    <property type="match status" value="1"/>
</dbReference>
<dbReference type="InterPro" id="IPR013515">
    <property type="entry name" value="Phytochrome_cen-reg"/>
</dbReference>
<evidence type="ECO:0000256" key="7">
    <source>
        <dbReference type="ARBA" id="ARBA00023163"/>
    </source>
</evidence>
<dbReference type="PANTHER" id="PTHR47876">
    <property type="entry name" value="OS08G0260000 PROTEIN"/>
    <property type="match status" value="1"/>
</dbReference>
<gene>
    <name evidence="13" type="primary">PHYA2_2</name>
    <name evidence="13" type="ORF">PIB30_012536</name>
</gene>
<dbReference type="InterPro" id="IPR000014">
    <property type="entry name" value="PAS"/>
</dbReference>
<evidence type="ECO:0000256" key="3">
    <source>
        <dbReference type="ARBA" id="ARBA00022543"/>
    </source>
</evidence>